<dbReference type="AlphaFoldDB" id="A0A834PFR5"/>
<accession>A0A834PFR5</accession>
<organism evidence="2 3">
    <name type="scientific">Vespula pensylvanica</name>
    <name type="common">Western yellow jacket</name>
    <name type="synonym">Wasp</name>
    <dbReference type="NCBI Taxonomy" id="30213"/>
    <lineage>
        <taxon>Eukaryota</taxon>
        <taxon>Metazoa</taxon>
        <taxon>Ecdysozoa</taxon>
        <taxon>Arthropoda</taxon>
        <taxon>Hexapoda</taxon>
        <taxon>Insecta</taxon>
        <taxon>Pterygota</taxon>
        <taxon>Neoptera</taxon>
        <taxon>Endopterygota</taxon>
        <taxon>Hymenoptera</taxon>
        <taxon>Apocrita</taxon>
        <taxon>Aculeata</taxon>
        <taxon>Vespoidea</taxon>
        <taxon>Vespidae</taxon>
        <taxon>Vespinae</taxon>
        <taxon>Vespula</taxon>
    </lineage>
</organism>
<evidence type="ECO:0000256" key="1">
    <source>
        <dbReference type="SAM" id="Phobius"/>
    </source>
</evidence>
<feature type="transmembrane region" description="Helical" evidence="1">
    <location>
        <begin position="35"/>
        <end position="61"/>
    </location>
</feature>
<gene>
    <name evidence="2" type="ORF">H0235_001226</name>
</gene>
<protein>
    <submittedName>
        <fullName evidence="2">Uncharacterized protein</fullName>
    </submittedName>
</protein>
<keyword evidence="1" id="KW-0472">Membrane</keyword>
<sequence>MPHQGHRYPLTRAHEQRPVFVTVSISKRRWLAKRLVGWLLAWLVGWLVACLVGWLVVWLVVVELARVEIKCPAWLERPVSEARASAFSST</sequence>
<keyword evidence="1" id="KW-0812">Transmembrane</keyword>
<evidence type="ECO:0000313" key="3">
    <source>
        <dbReference type="Proteomes" id="UP000600918"/>
    </source>
</evidence>
<reference evidence="2" key="1">
    <citation type="journal article" date="2020" name="G3 (Bethesda)">
        <title>High-Quality Assemblies for Three Invasive Social Wasps from the &lt;i&gt;Vespula&lt;/i&gt; Genus.</title>
        <authorList>
            <person name="Harrop T.W.R."/>
            <person name="Guhlin J."/>
            <person name="McLaughlin G.M."/>
            <person name="Permina E."/>
            <person name="Stockwell P."/>
            <person name="Gilligan J."/>
            <person name="Le Lec M.F."/>
            <person name="Gruber M.A.M."/>
            <person name="Quinn O."/>
            <person name="Lovegrove M."/>
            <person name="Duncan E.J."/>
            <person name="Remnant E.J."/>
            <person name="Van Eeckhoven J."/>
            <person name="Graham B."/>
            <person name="Knapp R.A."/>
            <person name="Langford K.W."/>
            <person name="Kronenberg Z."/>
            <person name="Press M.O."/>
            <person name="Eacker S.M."/>
            <person name="Wilson-Rankin E.E."/>
            <person name="Purcell J."/>
            <person name="Lester P.J."/>
            <person name="Dearden P.K."/>
        </authorList>
    </citation>
    <scope>NUCLEOTIDE SEQUENCE</scope>
    <source>
        <strain evidence="2">Volc-1</strain>
    </source>
</reference>
<dbReference type="Proteomes" id="UP000600918">
    <property type="component" value="Unassembled WGS sequence"/>
</dbReference>
<proteinExistence type="predicted"/>
<name>A0A834PFR5_VESPE</name>
<keyword evidence="3" id="KW-1185">Reference proteome</keyword>
<evidence type="ECO:0000313" key="2">
    <source>
        <dbReference type="EMBL" id="KAF7438835.1"/>
    </source>
</evidence>
<keyword evidence="1" id="KW-1133">Transmembrane helix</keyword>
<comment type="caution">
    <text evidence="2">The sequence shown here is derived from an EMBL/GenBank/DDBJ whole genome shotgun (WGS) entry which is preliminary data.</text>
</comment>
<dbReference type="EMBL" id="JACSDY010000001">
    <property type="protein sequence ID" value="KAF7438835.1"/>
    <property type="molecule type" value="Genomic_DNA"/>
</dbReference>